<organism evidence="4">
    <name type="scientific">marine metagenome</name>
    <dbReference type="NCBI Taxonomy" id="408172"/>
    <lineage>
        <taxon>unclassified sequences</taxon>
        <taxon>metagenomes</taxon>
        <taxon>ecological metagenomes</taxon>
    </lineage>
</organism>
<dbReference type="SUPFAM" id="SSF52540">
    <property type="entry name" value="P-loop containing nucleoside triphosphate hydrolases"/>
    <property type="match status" value="1"/>
</dbReference>
<dbReference type="PROSITE" id="PS00175">
    <property type="entry name" value="PG_MUTASE"/>
    <property type="match status" value="1"/>
</dbReference>
<dbReference type="InterPro" id="IPR003094">
    <property type="entry name" value="6Pfruct_kin"/>
</dbReference>
<dbReference type="InterPro" id="IPR027417">
    <property type="entry name" value="P-loop_NTPase"/>
</dbReference>
<proteinExistence type="predicted"/>
<dbReference type="PRINTS" id="PR00991">
    <property type="entry name" value="6PFRUCTKNASE"/>
</dbReference>
<keyword evidence="2" id="KW-0067">ATP-binding</keyword>
<feature type="domain" description="6-phosphofructo-2-kinase" evidence="3">
    <location>
        <begin position="2"/>
        <end position="212"/>
    </location>
</feature>
<name>A0A381U8Z5_9ZZZZ</name>
<protein>
    <recommendedName>
        <fullName evidence="3">6-phosphofructo-2-kinase domain-containing protein</fullName>
    </recommendedName>
</protein>
<dbReference type="GO" id="GO:0005829">
    <property type="term" value="C:cytosol"/>
    <property type="evidence" value="ECO:0007669"/>
    <property type="project" value="TreeGrafter"/>
</dbReference>
<dbReference type="GO" id="GO:0003873">
    <property type="term" value="F:6-phosphofructo-2-kinase activity"/>
    <property type="evidence" value="ECO:0007669"/>
    <property type="project" value="InterPro"/>
</dbReference>
<gene>
    <name evidence="4" type="ORF">METZ01_LOCUS75907</name>
</gene>
<dbReference type="AlphaFoldDB" id="A0A381U8Z5"/>
<dbReference type="SUPFAM" id="SSF53254">
    <property type="entry name" value="Phosphoglycerate mutase-like"/>
    <property type="match status" value="1"/>
</dbReference>
<dbReference type="GO" id="GO:0005524">
    <property type="term" value="F:ATP binding"/>
    <property type="evidence" value="ECO:0007669"/>
    <property type="project" value="UniProtKB-KW"/>
</dbReference>
<dbReference type="Pfam" id="PF00300">
    <property type="entry name" value="His_Phos_1"/>
    <property type="match status" value="1"/>
</dbReference>
<accession>A0A381U8Z5</accession>
<dbReference type="InterPro" id="IPR001345">
    <property type="entry name" value="PG/BPGM_mutase_AS"/>
</dbReference>
<keyword evidence="1" id="KW-0547">Nucleotide-binding</keyword>
<dbReference type="EMBL" id="UINC01005709">
    <property type="protein sequence ID" value="SVA23053.1"/>
    <property type="molecule type" value="Genomic_DNA"/>
</dbReference>
<evidence type="ECO:0000256" key="2">
    <source>
        <dbReference type="ARBA" id="ARBA00022840"/>
    </source>
</evidence>
<dbReference type="PIRSF" id="PIRSF000709">
    <property type="entry name" value="6PFK_2-Ptase"/>
    <property type="match status" value="1"/>
</dbReference>
<dbReference type="GO" id="GO:0006000">
    <property type="term" value="P:fructose metabolic process"/>
    <property type="evidence" value="ECO:0007669"/>
    <property type="project" value="InterPro"/>
</dbReference>
<dbReference type="InterPro" id="IPR013078">
    <property type="entry name" value="His_Pase_superF_clade-1"/>
</dbReference>
<dbReference type="SMART" id="SM00855">
    <property type="entry name" value="PGAM"/>
    <property type="match status" value="1"/>
</dbReference>
<dbReference type="InterPro" id="IPR029033">
    <property type="entry name" value="His_PPase_superfam"/>
</dbReference>
<sequence>MSHNKLIVILVGLPARGKSFISKKLNRYSTWVGYNSKVFNVGNYRREFFKNTFNDNKFFDSNNSEAKNLRDKFAMDVLEELIKWMNAMTGNVVSIFDATNTTKLRRSMLIERLSKENIDIMFVESICDKSDIIEKNLQMKLTNDDYVQMPANVALDDFKKRISHYKRVYETINNDEDNSYIKIINVQKSFHVFKINSALKLELCNFLMNLNINSGKIYLSRHGQSLDNVSGTIGGNSVLSHIGKQYSLKLFTHIHNDDNDINTIYTSTLKRTLETAKPFSKKYNIINKKLLDEINAGICDGMTYDQIKLIYPNIARNREKDKLNYRYPYGESYTDIIERLKYFILELERKDECIMIITHTAVLRCLLGYFLDIPLKDIPYIKVPLHRIIKLESVANHYEKTEINLLKN</sequence>
<dbReference type="FunFam" id="3.40.50.300:FF:000644">
    <property type="entry name" value="GpmB, Fructose-2,6-bisphosphatase"/>
    <property type="match status" value="1"/>
</dbReference>
<dbReference type="CDD" id="cd07067">
    <property type="entry name" value="HP_PGM_like"/>
    <property type="match status" value="1"/>
</dbReference>
<dbReference type="Gene3D" id="3.40.50.300">
    <property type="entry name" value="P-loop containing nucleotide triphosphate hydrolases"/>
    <property type="match status" value="1"/>
</dbReference>
<dbReference type="GO" id="GO:0006003">
    <property type="term" value="P:fructose 2,6-bisphosphate metabolic process"/>
    <property type="evidence" value="ECO:0007669"/>
    <property type="project" value="InterPro"/>
</dbReference>
<dbReference type="PANTHER" id="PTHR10606">
    <property type="entry name" value="6-PHOSPHOFRUCTO-2-KINASE/FRUCTOSE-2,6-BISPHOSPHATASE"/>
    <property type="match status" value="1"/>
</dbReference>
<evidence type="ECO:0000259" key="3">
    <source>
        <dbReference type="Pfam" id="PF01591"/>
    </source>
</evidence>
<evidence type="ECO:0000256" key="1">
    <source>
        <dbReference type="ARBA" id="ARBA00022741"/>
    </source>
</evidence>
<dbReference type="InterPro" id="IPR013079">
    <property type="entry name" value="6Phosfructo_kin"/>
</dbReference>
<dbReference type="Gene3D" id="3.40.50.1240">
    <property type="entry name" value="Phosphoglycerate mutase-like"/>
    <property type="match status" value="1"/>
</dbReference>
<dbReference type="Pfam" id="PF01591">
    <property type="entry name" value="6PF2K"/>
    <property type="match status" value="1"/>
</dbReference>
<reference evidence="4" key="1">
    <citation type="submission" date="2018-05" db="EMBL/GenBank/DDBJ databases">
        <authorList>
            <person name="Lanie J.A."/>
            <person name="Ng W.-L."/>
            <person name="Kazmierczak K.M."/>
            <person name="Andrzejewski T.M."/>
            <person name="Davidsen T.M."/>
            <person name="Wayne K.J."/>
            <person name="Tettelin H."/>
            <person name="Glass J.I."/>
            <person name="Rusch D."/>
            <person name="Podicherti R."/>
            <person name="Tsui H.-C.T."/>
            <person name="Winkler M.E."/>
        </authorList>
    </citation>
    <scope>NUCLEOTIDE SEQUENCE</scope>
</reference>
<evidence type="ECO:0000313" key="4">
    <source>
        <dbReference type="EMBL" id="SVA23053.1"/>
    </source>
</evidence>